<sequence length="398" mass="41158">MSSQHDHDARERDVSGDVGSTDAERSAREWWAGIVEPGDSTAHALVSTLGASRALDLVSAGATAAEIAEALLATTGAGAGEITNLVDLISTGLQRWEGRTGSAHNDSARRAADRCGARFLIPGDAEWPASIDDLGEHAPLGLWVRGQLDVLPDPSVAIVGSRNSTGYGEHVTVEIASGLAARGIGIVSGAAYGIDGHAHRAALASRGATVALLAGGVDRPYPRGHSELIERIAADGAVVSEVPCGATPTKWRFLQRNRLISALASATVVVEAGWRSGSLNTAAHAATLGRPLAAVPGPVTSPTSAGCHRLLREHDAICVTTADEVAELAGVGGDAELLQPLRSATETRVLDAMSSRRPRTIDDIAARSGLDHDSVRACLGELDVLGDARHTPNGWIMS</sequence>
<dbReference type="Gene3D" id="3.40.50.450">
    <property type="match status" value="1"/>
</dbReference>
<feature type="domain" description="DprA winged helix" evidence="4">
    <location>
        <begin position="340"/>
        <end position="394"/>
    </location>
</feature>
<dbReference type="PANTHER" id="PTHR43022">
    <property type="entry name" value="PROTEIN SMF"/>
    <property type="match status" value="1"/>
</dbReference>
<dbReference type="SUPFAM" id="SSF46785">
    <property type="entry name" value="Winged helix' DNA-binding domain"/>
    <property type="match status" value="1"/>
</dbReference>
<reference evidence="5 6" key="1">
    <citation type="submission" date="2017-10" db="EMBL/GenBank/DDBJ databases">
        <title>Sequencing the genomes of 1000 actinobacteria strains.</title>
        <authorList>
            <person name="Klenk H.-P."/>
        </authorList>
    </citation>
    <scope>NUCLEOTIDE SEQUENCE [LARGE SCALE GENOMIC DNA]</scope>
    <source>
        <strain evidence="5 6">DSM 21798</strain>
    </source>
</reference>
<dbReference type="Pfam" id="PF02481">
    <property type="entry name" value="DNA_processg_A"/>
    <property type="match status" value="1"/>
</dbReference>
<evidence type="ECO:0000256" key="2">
    <source>
        <dbReference type="SAM" id="MobiDB-lite"/>
    </source>
</evidence>
<dbReference type="RefSeq" id="WP_169923453.1">
    <property type="nucleotide sequence ID" value="NZ_PDJE01000001.1"/>
</dbReference>
<dbReference type="Gene3D" id="1.10.10.10">
    <property type="entry name" value="Winged helix-like DNA-binding domain superfamily/Winged helix DNA-binding domain"/>
    <property type="match status" value="1"/>
</dbReference>
<dbReference type="AlphaFoldDB" id="A0A2A9DZG0"/>
<feature type="region of interest" description="Disordered" evidence="2">
    <location>
        <begin position="1"/>
        <end position="23"/>
    </location>
</feature>
<dbReference type="PANTHER" id="PTHR43022:SF1">
    <property type="entry name" value="PROTEIN SMF"/>
    <property type="match status" value="1"/>
</dbReference>
<keyword evidence="6" id="KW-1185">Reference proteome</keyword>
<dbReference type="Pfam" id="PF17782">
    <property type="entry name" value="WHD_DprA"/>
    <property type="match status" value="1"/>
</dbReference>
<accession>A0A2A9DZG0</accession>
<comment type="similarity">
    <text evidence="1">Belongs to the DprA/Smf family.</text>
</comment>
<dbReference type="EMBL" id="PDJE01000001">
    <property type="protein sequence ID" value="PFG31515.1"/>
    <property type="molecule type" value="Genomic_DNA"/>
</dbReference>
<dbReference type="InterPro" id="IPR036390">
    <property type="entry name" value="WH_DNA-bd_sf"/>
</dbReference>
<dbReference type="InterPro" id="IPR041614">
    <property type="entry name" value="DprA_WH"/>
</dbReference>
<dbReference type="InterPro" id="IPR036388">
    <property type="entry name" value="WH-like_DNA-bd_sf"/>
</dbReference>
<evidence type="ECO:0000259" key="3">
    <source>
        <dbReference type="Pfam" id="PF02481"/>
    </source>
</evidence>
<comment type="caution">
    <text evidence="5">The sequence shown here is derived from an EMBL/GenBank/DDBJ whole genome shotgun (WGS) entry which is preliminary data.</text>
</comment>
<evidence type="ECO:0000313" key="5">
    <source>
        <dbReference type="EMBL" id="PFG31515.1"/>
    </source>
</evidence>
<evidence type="ECO:0000259" key="4">
    <source>
        <dbReference type="Pfam" id="PF17782"/>
    </source>
</evidence>
<evidence type="ECO:0000313" key="6">
    <source>
        <dbReference type="Proteomes" id="UP000221369"/>
    </source>
</evidence>
<gene>
    <name evidence="5" type="ORF">ATJ78_2485</name>
</gene>
<dbReference type="InterPro" id="IPR057666">
    <property type="entry name" value="DrpA_SLOG"/>
</dbReference>
<dbReference type="GO" id="GO:0009294">
    <property type="term" value="P:DNA-mediated transformation"/>
    <property type="evidence" value="ECO:0007669"/>
    <property type="project" value="InterPro"/>
</dbReference>
<evidence type="ECO:0000256" key="1">
    <source>
        <dbReference type="ARBA" id="ARBA00006525"/>
    </source>
</evidence>
<feature type="compositionally biased region" description="Basic and acidic residues" evidence="2">
    <location>
        <begin position="1"/>
        <end position="15"/>
    </location>
</feature>
<organism evidence="5 6">
    <name type="scientific">Paramicrobacterium agarici</name>
    <dbReference type="NCBI Taxonomy" id="630514"/>
    <lineage>
        <taxon>Bacteria</taxon>
        <taxon>Bacillati</taxon>
        <taxon>Actinomycetota</taxon>
        <taxon>Actinomycetes</taxon>
        <taxon>Micrococcales</taxon>
        <taxon>Microbacteriaceae</taxon>
        <taxon>Paramicrobacterium</taxon>
    </lineage>
</organism>
<name>A0A2A9DZG0_9MICO</name>
<protein>
    <submittedName>
        <fullName evidence="5">DNA protecting protein DprA</fullName>
    </submittedName>
</protein>
<dbReference type="InterPro" id="IPR003488">
    <property type="entry name" value="DprA"/>
</dbReference>
<dbReference type="SUPFAM" id="SSF102405">
    <property type="entry name" value="MCP/YpsA-like"/>
    <property type="match status" value="1"/>
</dbReference>
<dbReference type="Proteomes" id="UP000221369">
    <property type="component" value="Unassembled WGS sequence"/>
</dbReference>
<feature type="domain" description="Smf/DprA SLOG" evidence="3">
    <location>
        <begin position="119"/>
        <end position="327"/>
    </location>
</feature>
<dbReference type="NCBIfam" id="TIGR00732">
    <property type="entry name" value="dprA"/>
    <property type="match status" value="1"/>
</dbReference>
<proteinExistence type="inferred from homology"/>